<feature type="compositionally biased region" description="Low complexity" evidence="1">
    <location>
        <begin position="46"/>
        <end position="59"/>
    </location>
</feature>
<reference evidence="2" key="1">
    <citation type="submission" date="2021-06" db="EMBL/GenBank/DDBJ databases">
        <authorList>
            <person name="Kallberg Y."/>
            <person name="Tangrot J."/>
            <person name="Rosling A."/>
        </authorList>
    </citation>
    <scope>NUCLEOTIDE SEQUENCE</scope>
    <source>
        <strain evidence="2">MT106</strain>
    </source>
</reference>
<evidence type="ECO:0000313" key="3">
    <source>
        <dbReference type="Proteomes" id="UP000789831"/>
    </source>
</evidence>
<feature type="non-terminal residue" evidence="2">
    <location>
        <position position="113"/>
    </location>
</feature>
<gene>
    <name evidence="2" type="ORF">AGERDE_LOCUS5040</name>
</gene>
<evidence type="ECO:0000256" key="1">
    <source>
        <dbReference type="SAM" id="MobiDB-lite"/>
    </source>
</evidence>
<protein>
    <submittedName>
        <fullName evidence="2">10779_t:CDS:1</fullName>
    </submittedName>
</protein>
<keyword evidence="3" id="KW-1185">Reference proteome</keyword>
<evidence type="ECO:0000313" key="2">
    <source>
        <dbReference type="EMBL" id="CAG8517098.1"/>
    </source>
</evidence>
<dbReference type="AlphaFoldDB" id="A0A9N9A415"/>
<accession>A0A9N9A415</accession>
<name>A0A9N9A415_9GLOM</name>
<sequence>RVVTMVKDLMPEKPLVRYALSDSNTYQSSTVNASQPPLSHPSIDGSVVSSLSSLHMQSPPSHPPSPNYDEESEVELHYFTLIMESEYEQGSNSSSSSSILEELDKKRNRIRLI</sequence>
<feature type="compositionally biased region" description="Polar residues" evidence="1">
    <location>
        <begin position="21"/>
        <end position="37"/>
    </location>
</feature>
<proteinExistence type="predicted"/>
<dbReference type="Proteomes" id="UP000789831">
    <property type="component" value="Unassembled WGS sequence"/>
</dbReference>
<comment type="caution">
    <text evidence="2">The sequence shown here is derived from an EMBL/GenBank/DDBJ whole genome shotgun (WGS) entry which is preliminary data.</text>
</comment>
<organism evidence="2 3">
    <name type="scientific">Ambispora gerdemannii</name>
    <dbReference type="NCBI Taxonomy" id="144530"/>
    <lineage>
        <taxon>Eukaryota</taxon>
        <taxon>Fungi</taxon>
        <taxon>Fungi incertae sedis</taxon>
        <taxon>Mucoromycota</taxon>
        <taxon>Glomeromycotina</taxon>
        <taxon>Glomeromycetes</taxon>
        <taxon>Archaeosporales</taxon>
        <taxon>Ambisporaceae</taxon>
        <taxon>Ambispora</taxon>
    </lineage>
</organism>
<dbReference type="EMBL" id="CAJVPL010000639">
    <property type="protein sequence ID" value="CAG8517098.1"/>
    <property type="molecule type" value="Genomic_DNA"/>
</dbReference>
<feature type="region of interest" description="Disordered" evidence="1">
    <location>
        <begin position="21"/>
        <end position="73"/>
    </location>
</feature>